<evidence type="ECO:0000313" key="1">
    <source>
        <dbReference type="EMBL" id="CAK0821844.1"/>
    </source>
</evidence>
<accession>A0ABN9RT08</accession>
<name>A0ABN9RT08_9DINO</name>
<comment type="caution">
    <text evidence="1">The sequence shown here is derived from an EMBL/GenBank/DDBJ whole genome shotgun (WGS) entry which is preliminary data.</text>
</comment>
<proteinExistence type="predicted"/>
<dbReference type="EMBL" id="CAUYUJ010007746">
    <property type="protein sequence ID" value="CAK0821844.1"/>
    <property type="molecule type" value="Genomic_DNA"/>
</dbReference>
<gene>
    <name evidence="1" type="ORF">PCOR1329_LOCUS22994</name>
</gene>
<protein>
    <submittedName>
        <fullName evidence="1">Uncharacterized protein</fullName>
    </submittedName>
</protein>
<reference evidence="1" key="1">
    <citation type="submission" date="2023-10" db="EMBL/GenBank/DDBJ databases">
        <authorList>
            <person name="Chen Y."/>
            <person name="Shah S."/>
            <person name="Dougan E. K."/>
            <person name="Thang M."/>
            <person name="Chan C."/>
        </authorList>
    </citation>
    <scope>NUCLEOTIDE SEQUENCE [LARGE SCALE GENOMIC DNA]</scope>
</reference>
<dbReference type="Proteomes" id="UP001189429">
    <property type="component" value="Unassembled WGS sequence"/>
</dbReference>
<sequence length="140" mass="15354">MLAGAEKIRTSQKAVDSLAARTGIHSEQIAAALQRMQGHVRGRLEDGRGRSLVLGHRRGGHSFPAAIVMRRTMPGAEHAFLVVWQIDLSQSVTVGEVLRDALAGDHSSLLQKHEGIVAAHERLLERESAVQTVREPRKRC</sequence>
<evidence type="ECO:0000313" key="2">
    <source>
        <dbReference type="Proteomes" id="UP001189429"/>
    </source>
</evidence>
<organism evidence="1 2">
    <name type="scientific">Prorocentrum cordatum</name>
    <dbReference type="NCBI Taxonomy" id="2364126"/>
    <lineage>
        <taxon>Eukaryota</taxon>
        <taxon>Sar</taxon>
        <taxon>Alveolata</taxon>
        <taxon>Dinophyceae</taxon>
        <taxon>Prorocentrales</taxon>
        <taxon>Prorocentraceae</taxon>
        <taxon>Prorocentrum</taxon>
    </lineage>
</organism>
<keyword evidence="2" id="KW-1185">Reference proteome</keyword>